<dbReference type="InterPro" id="IPR002921">
    <property type="entry name" value="Fungal_lipase-type"/>
</dbReference>
<accession>A0ABS7WTQ9</accession>
<name>A0ABS7WTQ9_9BACT</name>
<dbReference type="EMBL" id="JACGBB010000039">
    <property type="protein sequence ID" value="MBZ7988157.1"/>
    <property type="molecule type" value="Genomic_DNA"/>
</dbReference>
<dbReference type="InterPro" id="IPR029058">
    <property type="entry name" value="AB_hydrolase_fold"/>
</dbReference>
<keyword evidence="3" id="KW-1185">Reference proteome</keyword>
<sequence>MKTSYNELLKYAVLSDIVYDNLRSDEKGNIYEDTCTSTFNYNYVKNKYKLISYDTVDDDIGAQAMLFKDDKSGEYVLSIRGTEFGKEFFDDAIKADGRILTGQVPMGQFMYIVNFIEKEVKPIVKDAPIVITGHSLGGTLAELVGKANNGLNIKQVISYNSPSANKLSLPMISSTTDGSKDIVEMYFLKDDVAVIRKTTAELNSNFTYEDIPIDDKNMAIWLGNILKNQPNRDSFLAIRANDVISPVANLWDYERIGELIEIPGISHSIVDVIDTLKTLAEIENGLKEKGYSQDEINNNLSHLSNKTTNYLMHNFYVDFMVYLYKMKIISNLHNMYAKPLTYDPLVLD</sequence>
<evidence type="ECO:0000313" key="2">
    <source>
        <dbReference type="EMBL" id="MBZ7988157.1"/>
    </source>
</evidence>
<dbReference type="RefSeq" id="WP_407929061.1">
    <property type="nucleotide sequence ID" value="NZ_JACGBB010000039.1"/>
</dbReference>
<protein>
    <recommendedName>
        <fullName evidence="1">Fungal lipase-type domain-containing protein</fullName>
    </recommendedName>
</protein>
<evidence type="ECO:0000313" key="3">
    <source>
        <dbReference type="Proteomes" id="UP000786183"/>
    </source>
</evidence>
<comment type="caution">
    <text evidence="2">The sequence shown here is derived from an EMBL/GenBank/DDBJ whole genome shotgun (WGS) entry which is preliminary data.</text>
</comment>
<organism evidence="2 3">
    <name type="scientific">Campylobacter canadensis</name>
    <dbReference type="NCBI Taxonomy" id="449520"/>
    <lineage>
        <taxon>Bacteria</taxon>
        <taxon>Pseudomonadati</taxon>
        <taxon>Campylobacterota</taxon>
        <taxon>Epsilonproteobacteria</taxon>
        <taxon>Campylobacterales</taxon>
        <taxon>Campylobacteraceae</taxon>
        <taxon>Campylobacter</taxon>
    </lineage>
</organism>
<proteinExistence type="predicted"/>
<evidence type="ECO:0000259" key="1">
    <source>
        <dbReference type="Pfam" id="PF01764"/>
    </source>
</evidence>
<feature type="domain" description="Fungal lipase-type" evidence="1">
    <location>
        <begin position="96"/>
        <end position="145"/>
    </location>
</feature>
<feature type="non-terminal residue" evidence="2">
    <location>
        <position position="348"/>
    </location>
</feature>
<dbReference type="Proteomes" id="UP000786183">
    <property type="component" value="Unassembled WGS sequence"/>
</dbReference>
<gene>
    <name evidence="2" type="ORF">AVCANL283_08645</name>
</gene>
<dbReference type="Gene3D" id="3.40.50.1820">
    <property type="entry name" value="alpha/beta hydrolase"/>
    <property type="match status" value="1"/>
</dbReference>
<dbReference type="SUPFAM" id="SSF53474">
    <property type="entry name" value="alpha/beta-Hydrolases"/>
    <property type="match status" value="2"/>
</dbReference>
<dbReference type="Pfam" id="PF01764">
    <property type="entry name" value="Lipase_3"/>
    <property type="match status" value="1"/>
</dbReference>
<reference evidence="2 3" key="1">
    <citation type="submission" date="2020-07" db="EMBL/GenBank/DDBJ databases">
        <title>Transfer of Campylobacter canadensis to the novel genus Avispirillum gen. nov., that also includes two novel species recovered from migratory waterfowl: Avispirillum anseris sp. nov. and Avispirillum brantae sp. nov.</title>
        <authorList>
            <person name="Miller W.G."/>
            <person name="Chapman M.H."/>
            <person name="Yee E."/>
            <person name="Inglis G.D."/>
        </authorList>
    </citation>
    <scope>NUCLEOTIDE SEQUENCE [LARGE SCALE GENOMIC DNA]</scope>
    <source>
        <strain evidence="2 3">L283</strain>
    </source>
</reference>